<evidence type="ECO:0008006" key="2">
    <source>
        <dbReference type="Google" id="ProtNLM"/>
    </source>
</evidence>
<organism evidence="1">
    <name type="scientific">marine metagenome</name>
    <dbReference type="NCBI Taxonomy" id="408172"/>
    <lineage>
        <taxon>unclassified sequences</taxon>
        <taxon>metagenomes</taxon>
        <taxon>ecological metagenomes</taxon>
    </lineage>
</organism>
<name>A0A381XWE9_9ZZZZ</name>
<sequence length="296" mass="31641">MGRLKFLLFITINSIASAQVTTEQLYNGASSYSMAGSDLALPAHSWSMFVNPAGLAEGDHTTAIFGLESLYGLSYFSHASAGVQFTLFGLGAFGLSIEDLATNYEGNSLSKETALALHHGLTLQADRNSTLRFGYSLKAYYVDYGMSAGPSGNGSDGISLGSHQAFGLDAGVLASLQERIRFGAKISNINRPQLGAANTAVYLPTRMQLGLAYSPYDLVWTTAALTHSVGHDTQIHAGMNYKVLPGFIIRSGVHSNPNRLAIGFSIAWKFISIDYGLMTHPVLPISHNLSLAIMIP</sequence>
<reference evidence="1" key="1">
    <citation type="submission" date="2018-05" db="EMBL/GenBank/DDBJ databases">
        <authorList>
            <person name="Lanie J.A."/>
            <person name="Ng W.-L."/>
            <person name="Kazmierczak K.M."/>
            <person name="Andrzejewski T.M."/>
            <person name="Davidsen T.M."/>
            <person name="Wayne K.J."/>
            <person name="Tettelin H."/>
            <person name="Glass J.I."/>
            <person name="Rusch D."/>
            <person name="Podicherti R."/>
            <person name="Tsui H.-C.T."/>
            <person name="Winkler M.E."/>
        </authorList>
    </citation>
    <scope>NUCLEOTIDE SEQUENCE</scope>
</reference>
<proteinExistence type="predicted"/>
<gene>
    <name evidence="1" type="ORF">METZ01_LOCUS121666</name>
</gene>
<accession>A0A381XWE9</accession>
<dbReference type="Gene3D" id="2.40.160.60">
    <property type="entry name" value="Outer membrane protein transport protein (OMPP1/FadL/TodX)"/>
    <property type="match status" value="1"/>
</dbReference>
<evidence type="ECO:0000313" key="1">
    <source>
        <dbReference type="EMBL" id="SVA68812.1"/>
    </source>
</evidence>
<dbReference type="AlphaFoldDB" id="A0A381XWE9"/>
<protein>
    <recommendedName>
        <fullName evidence="2">DUF5723 domain-containing protein</fullName>
    </recommendedName>
</protein>
<dbReference type="EMBL" id="UINC01016545">
    <property type="protein sequence ID" value="SVA68812.1"/>
    <property type="molecule type" value="Genomic_DNA"/>
</dbReference>
<dbReference type="SUPFAM" id="SSF56935">
    <property type="entry name" value="Porins"/>
    <property type="match status" value="1"/>
</dbReference>